<reference evidence="1 2" key="1">
    <citation type="submission" date="2023-02" db="EMBL/GenBank/DDBJ databases">
        <title>LHISI_Scaffold_Assembly.</title>
        <authorList>
            <person name="Stuart O.P."/>
            <person name="Cleave R."/>
            <person name="Magrath M.J.L."/>
            <person name="Mikheyev A.S."/>
        </authorList>
    </citation>
    <scope>NUCLEOTIDE SEQUENCE [LARGE SCALE GENOMIC DNA]</scope>
    <source>
        <strain evidence="1">Daus_M_001</strain>
        <tissue evidence="1">Leg muscle</tissue>
    </source>
</reference>
<keyword evidence="2" id="KW-1185">Reference proteome</keyword>
<name>A0ABQ9HZZ5_9NEOP</name>
<protein>
    <submittedName>
        <fullName evidence="1">Uncharacterized protein</fullName>
    </submittedName>
</protein>
<evidence type="ECO:0000313" key="2">
    <source>
        <dbReference type="Proteomes" id="UP001159363"/>
    </source>
</evidence>
<comment type="caution">
    <text evidence="1">The sequence shown here is derived from an EMBL/GenBank/DDBJ whole genome shotgun (WGS) entry which is preliminary data.</text>
</comment>
<gene>
    <name evidence="1" type="ORF">PR048_009454</name>
</gene>
<evidence type="ECO:0000313" key="1">
    <source>
        <dbReference type="EMBL" id="KAJ8889949.1"/>
    </source>
</evidence>
<accession>A0ABQ9HZZ5</accession>
<dbReference type="EMBL" id="JARBHB010000003">
    <property type="protein sequence ID" value="KAJ8889949.1"/>
    <property type="molecule type" value="Genomic_DNA"/>
</dbReference>
<organism evidence="1 2">
    <name type="scientific">Dryococelus australis</name>
    <dbReference type="NCBI Taxonomy" id="614101"/>
    <lineage>
        <taxon>Eukaryota</taxon>
        <taxon>Metazoa</taxon>
        <taxon>Ecdysozoa</taxon>
        <taxon>Arthropoda</taxon>
        <taxon>Hexapoda</taxon>
        <taxon>Insecta</taxon>
        <taxon>Pterygota</taxon>
        <taxon>Neoptera</taxon>
        <taxon>Polyneoptera</taxon>
        <taxon>Phasmatodea</taxon>
        <taxon>Verophasmatodea</taxon>
        <taxon>Anareolatae</taxon>
        <taxon>Phasmatidae</taxon>
        <taxon>Eurycanthinae</taxon>
        <taxon>Dryococelus</taxon>
    </lineage>
</organism>
<dbReference type="Proteomes" id="UP001159363">
    <property type="component" value="Chromosome 3"/>
</dbReference>
<proteinExistence type="predicted"/>
<sequence length="59" mass="6652">MWCTLKDMDVVREKRCGLRSCFIFKCRINTRVEKMDVNTAAVSGTISSGGEYAQLEGVF</sequence>